<evidence type="ECO:0000313" key="3">
    <source>
        <dbReference type="Proteomes" id="UP000265520"/>
    </source>
</evidence>
<feature type="non-terminal residue" evidence="2">
    <location>
        <position position="1"/>
    </location>
</feature>
<sequence>AVFSGGLEAKECLSKNEIRSGYLLGGVCFGIFIGVPLIYDVFVFVAPLLRVEVGIGQAGLQGPMA</sequence>
<dbReference type="EMBL" id="LXQA010872060">
    <property type="protein sequence ID" value="MCI74968.1"/>
    <property type="molecule type" value="Genomic_DNA"/>
</dbReference>
<reference evidence="2 3" key="1">
    <citation type="journal article" date="2018" name="Front. Plant Sci.">
        <title>Red Clover (Trifolium pratense) and Zigzag Clover (T. medium) - A Picture of Genomic Similarities and Differences.</title>
        <authorList>
            <person name="Dluhosova J."/>
            <person name="Istvanek J."/>
            <person name="Nedelnik J."/>
            <person name="Repkova J."/>
        </authorList>
    </citation>
    <scope>NUCLEOTIDE SEQUENCE [LARGE SCALE GENOMIC DNA]</scope>
    <source>
        <strain evidence="3">cv. 10/8</strain>
        <tissue evidence="2">Leaf</tissue>
    </source>
</reference>
<protein>
    <submittedName>
        <fullName evidence="2">Uncharacterized protein</fullName>
    </submittedName>
</protein>
<name>A0A392UQ35_9FABA</name>
<dbReference type="AlphaFoldDB" id="A0A392UQ35"/>
<keyword evidence="3" id="KW-1185">Reference proteome</keyword>
<accession>A0A392UQ35</accession>
<keyword evidence="1" id="KW-0472">Membrane</keyword>
<organism evidence="2 3">
    <name type="scientific">Trifolium medium</name>
    <dbReference type="NCBI Taxonomy" id="97028"/>
    <lineage>
        <taxon>Eukaryota</taxon>
        <taxon>Viridiplantae</taxon>
        <taxon>Streptophyta</taxon>
        <taxon>Embryophyta</taxon>
        <taxon>Tracheophyta</taxon>
        <taxon>Spermatophyta</taxon>
        <taxon>Magnoliopsida</taxon>
        <taxon>eudicotyledons</taxon>
        <taxon>Gunneridae</taxon>
        <taxon>Pentapetalae</taxon>
        <taxon>rosids</taxon>
        <taxon>fabids</taxon>
        <taxon>Fabales</taxon>
        <taxon>Fabaceae</taxon>
        <taxon>Papilionoideae</taxon>
        <taxon>50 kb inversion clade</taxon>
        <taxon>NPAAA clade</taxon>
        <taxon>Hologalegina</taxon>
        <taxon>IRL clade</taxon>
        <taxon>Trifolieae</taxon>
        <taxon>Trifolium</taxon>
    </lineage>
</organism>
<evidence type="ECO:0000256" key="1">
    <source>
        <dbReference type="SAM" id="Phobius"/>
    </source>
</evidence>
<comment type="caution">
    <text evidence="2">The sequence shown here is derived from an EMBL/GenBank/DDBJ whole genome shotgun (WGS) entry which is preliminary data.</text>
</comment>
<keyword evidence="1" id="KW-0812">Transmembrane</keyword>
<proteinExistence type="predicted"/>
<evidence type="ECO:0000313" key="2">
    <source>
        <dbReference type="EMBL" id="MCI74968.1"/>
    </source>
</evidence>
<keyword evidence="1" id="KW-1133">Transmembrane helix</keyword>
<dbReference type="Proteomes" id="UP000265520">
    <property type="component" value="Unassembled WGS sequence"/>
</dbReference>
<feature type="transmembrane region" description="Helical" evidence="1">
    <location>
        <begin position="21"/>
        <end position="39"/>
    </location>
</feature>